<keyword evidence="2 5" id="KW-0963">Cytoplasm</keyword>
<name>A0A7W8HBT7_9FIRM</name>
<evidence type="ECO:0000256" key="4">
    <source>
        <dbReference type="ARBA" id="ARBA00023315"/>
    </source>
</evidence>
<dbReference type="InterPro" id="IPR006464">
    <property type="entry name" value="AcTrfase_RimI/Ard1"/>
</dbReference>
<sequence>MNESIEITPAVFEDIDQFMAIETQSFSDPWSKKGFEDALSYDYSYMVTARCLGKVAGYCCLYYVLDEGEIVNVAVAPEFRGRGVGFSMLSSLIQYGREQGVSRFLLDVRVSNHPAIALYKKSGFKPLALQKNFYQNPSEDAWLMELITAVYSAEN</sequence>
<dbReference type="SUPFAM" id="SSF55729">
    <property type="entry name" value="Acyl-CoA N-acyltransferases (Nat)"/>
    <property type="match status" value="1"/>
</dbReference>
<dbReference type="InterPro" id="IPR016181">
    <property type="entry name" value="Acyl_CoA_acyltransferase"/>
</dbReference>
<keyword evidence="3 7" id="KW-0808">Transferase</keyword>
<dbReference type="Proteomes" id="UP000543642">
    <property type="component" value="Unassembled WGS sequence"/>
</dbReference>
<feature type="domain" description="N-acetyltransferase" evidence="6">
    <location>
        <begin position="5"/>
        <end position="149"/>
    </location>
</feature>
<dbReference type="NCBIfam" id="TIGR01575">
    <property type="entry name" value="rimI"/>
    <property type="match status" value="1"/>
</dbReference>
<gene>
    <name evidence="7" type="ORF">HNP82_002753</name>
</gene>
<comment type="catalytic activity">
    <reaction evidence="5">
        <text>N-terminal L-alanyl-[ribosomal protein bS18] + acetyl-CoA = N-terminal N(alpha)-acetyl-L-alanyl-[ribosomal protein bS18] + CoA + H(+)</text>
        <dbReference type="Rhea" id="RHEA:43756"/>
        <dbReference type="Rhea" id="RHEA-COMP:10676"/>
        <dbReference type="Rhea" id="RHEA-COMP:10677"/>
        <dbReference type="ChEBI" id="CHEBI:15378"/>
        <dbReference type="ChEBI" id="CHEBI:57287"/>
        <dbReference type="ChEBI" id="CHEBI:57288"/>
        <dbReference type="ChEBI" id="CHEBI:64718"/>
        <dbReference type="ChEBI" id="CHEBI:83683"/>
        <dbReference type="EC" id="2.3.1.266"/>
    </reaction>
</comment>
<evidence type="ECO:0000256" key="2">
    <source>
        <dbReference type="ARBA" id="ARBA00022490"/>
    </source>
</evidence>
<dbReference type="Gene3D" id="3.40.630.30">
    <property type="match status" value="1"/>
</dbReference>
<dbReference type="PANTHER" id="PTHR43420:SF44">
    <property type="entry name" value="ACETYLTRANSFERASE YPEA"/>
    <property type="match status" value="1"/>
</dbReference>
<keyword evidence="8" id="KW-1185">Reference proteome</keyword>
<evidence type="ECO:0000256" key="1">
    <source>
        <dbReference type="ARBA" id="ARBA00005395"/>
    </source>
</evidence>
<dbReference type="RefSeq" id="WP_183775590.1">
    <property type="nucleotide sequence ID" value="NZ_CAWVEG010000023.1"/>
</dbReference>
<dbReference type="PANTHER" id="PTHR43420">
    <property type="entry name" value="ACETYLTRANSFERASE"/>
    <property type="match status" value="1"/>
</dbReference>
<reference evidence="7 8" key="1">
    <citation type="submission" date="2020-08" db="EMBL/GenBank/DDBJ databases">
        <title>Genomic Encyclopedia of Type Strains, Phase IV (KMG-IV): sequencing the most valuable type-strain genomes for metagenomic binning, comparative biology and taxonomic classification.</title>
        <authorList>
            <person name="Goeker M."/>
        </authorList>
    </citation>
    <scope>NUCLEOTIDE SEQUENCE [LARGE SCALE GENOMIC DNA]</scope>
    <source>
        <strain evidence="7 8">DSM 106146</strain>
    </source>
</reference>
<evidence type="ECO:0000256" key="5">
    <source>
        <dbReference type="RuleBase" id="RU363094"/>
    </source>
</evidence>
<dbReference type="EMBL" id="JACHFW010000013">
    <property type="protein sequence ID" value="MBB5265606.1"/>
    <property type="molecule type" value="Genomic_DNA"/>
</dbReference>
<accession>A0A7W8HBT7</accession>
<dbReference type="GO" id="GO:0005737">
    <property type="term" value="C:cytoplasm"/>
    <property type="evidence" value="ECO:0007669"/>
    <property type="project" value="UniProtKB-SubCell"/>
</dbReference>
<comment type="subcellular location">
    <subcellularLocation>
        <location evidence="5">Cytoplasm</location>
    </subcellularLocation>
</comment>
<comment type="function">
    <text evidence="5">Acetylates the N-terminal alanine of ribosomal protein bS18.</text>
</comment>
<evidence type="ECO:0000313" key="7">
    <source>
        <dbReference type="EMBL" id="MBB5265606.1"/>
    </source>
</evidence>
<comment type="caution">
    <text evidence="7">The sequence shown here is derived from an EMBL/GenBank/DDBJ whole genome shotgun (WGS) entry which is preliminary data.</text>
</comment>
<evidence type="ECO:0000313" key="8">
    <source>
        <dbReference type="Proteomes" id="UP000543642"/>
    </source>
</evidence>
<dbReference type="PROSITE" id="PS51186">
    <property type="entry name" value="GNAT"/>
    <property type="match status" value="1"/>
</dbReference>
<proteinExistence type="inferred from homology"/>
<dbReference type="InterPro" id="IPR050680">
    <property type="entry name" value="YpeA/RimI_acetyltransf"/>
</dbReference>
<dbReference type="EC" id="2.3.1.266" evidence="5"/>
<evidence type="ECO:0000259" key="6">
    <source>
        <dbReference type="PROSITE" id="PS51186"/>
    </source>
</evidence>
<evidence type="ECO:0000256" key="3">
    <source>
        <dbReference type="ARBA" id="ARBA00022679"/>
    </source>
</evidence>
<keyword evidence="4 7" id="KW-0012">Acyltransferase</keyword>
<dbReference type="InterPro" id="IPR000182">
    <property type="entry name" value="GNAT_dom"/>
</dbReference>
<dbReference type="Pfam" id="PF00583">
    <property type="entry name" value="Acetyltransf_1"/>
    <property type="match status" value="1"/>
</dbReference>
<dbReference type="CDD" id="cd04301">
    <property type="entry name" value="NAT_SF"/>
    <property type="match status" value="1"/>
</dbReference>
<organism evidence="7 8">
    <name type="scientific">Catenibacillus scindens</name>
    <dbReference type="NCBI Taxonomy" id="673271"/>
    <lineage>
        <taxon>Bacteria</taxon>
        <taxon>Bacillati</taxon>
        <taxon>Bacillota</taxon>
        <taxon>Clostridia</taxon>
        <taxon>Lachnospirales</taxon>
        <taxon>Lachnospiraceae</taxon>
        <taxon>Catenibacillus</taxon>
    </lineage>
</organism>
<comment type="similarity">
    <text evidence="1 5">Belongs to the acetyltransferase family. RimI subfamily.</text>
</comment>
<protein>
    <recommendedName>
        <fullName evidence="5">[Ribosomal protein bS18]-alanine N-acetyltransferase</fullName>
        <ecNumber evidence="5">2.3.1.266</ecNumber>
    </recommendedName>
</protein>
<dbReference type="AlphaFoldDB" id="A0A7W8HBT7"/>
<dbReference type="GO" id="GO:0008999">
    <property type="term" value="F:protein-N-terminal-alanine acetyltransferase activity"/>
    <property type="evidence" value="ECO:0007669"/>
    <property type="project" value="UniProtKB-EC"/>
</dbReference>